<dbReference type="CDD" id="cd04301">
    <property type="entry name" value="NAT_SF"/>
    <property type="match status" value="1"/>
</dbReference>
<organism evidence="2">
    <name type="scientific">Dictyoglomus thermophilum</name>
    <dbReference type="NCBI Taxonomy" id="14"/>
    <lineage>
        <taxon>Bacteria</taxon>
        <taxon>Pseudomonadati</taxon>
        <taxon>Dictyoglomota</taxon>
        <taxon>Dictyoglomia</taxon>
        <taxon>Dictyoglomales</taxon>
        <taxon>Dictyoglomaceae</taxon>
        <taxon>Dictyoglomus</taxon>
    </lineage>
</organism>
<reference evidence="2" key="1">
    <citation type="journal article" date="2020" name="mSystems">
        <title>Genome- and Community-Level Interaction Insights into Carbon Utilization and Element Cycling Functions of Hydrothermarchaeota in Hydrothermal Sediment.</title>
        <authorList>
            <person name="Zhou Z."/>
            <person name="Liu Y."/>
            <person name="Xu W."/>
            <person name="Pan J."/>
            <person name="Luo Z.H."/>
            <person name="Li M."/>
        </authorList>
    </citation>
    <scope>NUCLEOTIDE SEQUENCE [LARGE SCALE GENOMIC DNA]</scope>
    <source>
        <strain evidence="2">SpSt-81</strain>
    </source>
</reference>
<name>A0A7C3RS45_DICTH</name>
<dbReference type="InterPro" id="IPR051554">
    <property type="entry name" value="Acetyltransferase_Eis"/>
</dbReference>
<dbReference type="InterPro" id="IPR041380">
    <property type="entry name" value="Acetyltransf_17"/>
</dbReference>
<dbReference type="Pfam" id="PF13530">
    <property type="entry name" value="SCP2_2"/>
    <property type="match status" value="1"/>
</dbReference>
<dbReference type="GO" id="GO:0030649">
    <property type="term" value="P:aminoglycoside antibiotic catabolic process"/>
    <property type="evidence" value="ECO:0007669"/>
    <property type="project" value="TreeGrafter"/>
</dbReference>
<sequence>MEINILNPSHMDELIELLSQSFLLPYKQVTWVNEKSIRNCIGIFEKNKLVSALVINPFEVYIRGKLFTLSGIGGVATLPEHRGKNYIHILLKEAIKISKDRGLIFSSLYPFSYEFYRLFGWELCGFQKRYRVKLRLIPKFKETEKVKKIPLTDWNYIKPVYEKYAKNFSGMIKRSDERWENNIFWTKDLTYLYVYEDIDLEGYVLYQVVKGSINKINVREIIALNTSAYKGLLRIFSRQSINIEEAEWIAEINDSLHLILPNPYIYCNIEPTFMLRIIELKKAIEGMSFVEDIKENIFVEIKDNYAEWNNGVFKLIVEDGKGFLEKENTSYWDISLSINTLFQIISGFISITQAFDLGLIEVNKKIILRLNKIFTTYPTFSCDYF</sequence>
<dbReference type="AlphaFoldDB" id="A0A7C3RS45"/>
<dbReference type="InterPro" id="IPR036527">
    <property type="entry name" value="SCP2_sterol-bd_dom_sf"/>
</dbReference>
<dbReference type="PROSITE" id="PS51186">
    <property type="entry name" value="GNAT"/>
    <property type="match status" value="1"/>
</dbReference>
<protein>
    <submittedName>
        <fullName evidence="2">GNAT family N-acetyltransferase</fullName>
    </submittedName>
</protein>
<dbReference type="Gene3D" id="3.40.630.30">
    <property type="match status" value="2"/>
</dbReference>
<dbReference type="SUPFAM" id="SSF55718">
    <property type="entry name" value="SCP-like"/>
    <property type="match status" value="1"/>
</dbReference>
<dbReference type="Pfam" id="PF13527">
    <property type="entry name" value="Acetyltransf_9"/>
    <property type="match status" value="1"/>
</dbReference>
<dbReference type="Pfam" id="PF17668">
    <property type="entry name" value="Acetyltransf_17"/>
    <property type="match status" value="1"/>
</dbReference>
<dbReference type="PANTHER" id="PTHR37817:SF1">
    <property type="entry name" value="N-ACETYLTRANSFERASE EIS"/>
    <property type="match status" value="1"/>
</dbReference>
<dbReference type="SUPFAM" id="SSF55729">
    <property type="entry name" value="Acyl-CoA N-acyltransferases (Nat)"/>
    <property type="match status" value="1"/>
</dbReference>
<evidence type="ECO:0000313" key="2">
    <source>
        <dbReference type="EMBL" id="HFX14242.1"/>
    </source>
</evidence>
<dbReference type="InterPro" id="IPR025559">
    <property type="entry name" value="Eis_dom"/>
</dbReference>
<dbReference type="PANTHER" id="PTHR37817">
    <property type="entry name" value="N-ACETYLTRANSFERASE EIS"/>
    <property type="match status" value="1"/>
</dbReference>
<evidence type="ECO:0000259" key="1">
    <source>
        <dbReference type="PROSITE" id="PS51186"/>
    </source>
</evidence>
<comment type="caution">
    <text evidence="2">The sequence shown here is derived from an EMBL/GenBank/DDBJ whole genome shotgun (WGS) entry which is preliminary data.</text>
</comment>
<feature type="domain" description="N-acetyltransferase" evidence="1">
    <location>
        <begin position="1"/>
        <end position="150"/>
    </location>
</feature>
<gene>
    <name evidence="2" type="ORF">ENW00_08905</name>
</gene>
<dbReference type="InterPro" id="IPR016181">
    <property type="entry name" value="Acyl_CoA_acyltransferase"/>
</dbReference>
<keyword evidence="2" id="KW-0808">Transferase</keyword>
<dbReference type="GO" id="GO:0034069">
    <property type="term" value="F:aminoglycoside N-acetyltransferase activity"/>
    <property type="evidence" value="ECO:0007669"/>
    <property type="project" value="TreeGrafter"/>
</dbReference>
<proteinExistence type="predicted"/>
<dbReference type="EMBL" id="DTIN01000039">
    <property type="protein sequence ID" value="HFX14242.1"/>
    <property type="molecule type" value="Genomic_DNA"/>
</dbReference>
<accession>A0A7C3RS45</accession>
<dbReference type="Gene3D" id="3.30.1050.10">
    <property type="entry name" value="SCP2 sterol-binding domain"/>
    <property type="match status" value="1"/>
</dbReference>
<dbReference type="InterPro" id="IPR000182">
    <property type="entry name" value="GNAT_dom"/>
</dbReference>